<dbReference type="Proteomes" id="UP000265768">
    <property type="component" value="Unassembled WGS sequence"/>
</dbReference>
<evidence type="ECO:0000256" key="4">
    <source>
        <dbReference type="ARBA" id="ARBA00023163"/>
    </source>
</evidence>
<dbReference type="Pfam" id="PF00126">
    <property type="entry name" value="HTH_1"/>
    <property type="match status" value="1"/>
</dbReference>
<evidence type="ECO:0000256" key="2">
    <source>
        <dbReference type="ARBA" id="ARBA00023015"/>
    </source>
</evidence>
<sequence>MEFRQVRYFVVVAEELHFGKAAERLMIVQSAVSQQVARLERELGVELFDRSPRRVRLTAAGRAFLPAAREVLAAERRARASVRAFAAGHGAVLRVGTSRGMGERLERVLEALEREVPGTRVELASAPPEVRLRRVAAGEWDAAFVRGELDAPEGVRQIPVWEDELLVALPARHPLARGEAVDLARLADLPLHLTERRNNPPLVDLVLAACRAAGFAPVPGPAHGSLQDTLAAVGTGAPGWTVVYAAAAHQLRSGRVVFLPVRAPSGGLRLPTVLAVRDPGSGPVRALLDACREAARGDLDS</sequence>
<dbReference type="Gene3D" id="1.10.10.10">
    <property type="entry name" value="Winged helix-like DNA-binding domain superfamily/Winged helix DNA-binding domain"/>
    <property type="match status" value="1"/>
</dbReference>
<evidence type="ECO:0000313" key="7">
    <source>
        <dbReference type="Proteomes" id="UP000265768"/>
    </source>
</evidence>
<proteinExistence type="inferred from homology"/>
<dbReference type="GO" id="GO:0003677">
    <property type="term" value="F:DNA binding"/>
    <property type="evidence" value="ECO:0007669"/>
    <property type="project" value="UniProtKB-KW"/>
</dbReference>
<dbReference type="GO" id="GO:0032993">
    <property type="term" value="C:protein-DNA complex"/>
    <property type="evidence" value="ECO:0007669"/>
    <property type="project" value="TreeGrafter"/>
</dbReference>
<reference evidence="6 7" key="1">
    <citation type="submission" date="2018-09" db="EMBL/GenBank/DDBJ databases">
        <title>YIM 75507 draft genome.</title>
        <authorList>
            <person name="Tang S."/>
            <person name="Feng Y."/>
        </authorList>
    </citation>
    <scope>NUCLEOTIDE SEQUENCE [LARGE SCALE GENOMIC DNA]</scope>
    <source>
        <strain evidence="6 7">YIM 75507</strain>
    </source>
</reference>
<dbReference type="GO" id="GO:0003700">
    <property type="term" value="F:DNA-binding transcription factor activity"/>
    <property type="evidence" value="ECO:0007669"/>
    <property type="project" value="InterPro"/>
</dbReference>
<dbReference type="PANTHER" id="PTHR30346:SF0">
    <property type="entry name" value="HCA OPERON TRANSCRIPTIONAL ACTIVATOR HCAR"/>
    <property type="match status" value="1"/>
</dbReference>
<dbReference type="Pfam" id="PF03466">
    <property type="entry name" value="LysR_substrate"/>
    <property type="match status" value="1"/>
</dbReference>
<dbReference type="Gene3D" id="3.40.190.10">
    <property type="entry name" value="Periplasmic binding protein-like II"/>
    <property type="match status" value="2"/>
</dbReference>
<evidence type="ECO:0000313" key="6">
    <source>
        <dbReference type="EMBL" id="RJL35946.1"/>
    </source>
</evidence>
<dbReference type="PRINTS" id="PR00039">
    <property type="entry name" value="HTHLYSR"/>
</dbReference>
<keyword evidence="4" id="KW-0804">Transcription</keyword>
<keyword evidence="3" id="KW-0238">DNA-binding</keyword>
<dbReference type="InterPro" id="IPR005119">
    <property type="entry name" value="LysR_subst-bd"/>
</dbReference>
<evidence type="ECO:0000259" key="5">
    <source>
        <dbReference type="PROSITE" id="PS50931"/>
    </source>
</evidence>
<evidence type="ECO:0000256" key="3">
    <source>
        <dbReference type="ARBA" id="ARBA00023125"/>
    </source>
</evidence>
<gene>
    <name evidence="6" type="ORF">D5H75_04030</name>
</gene>
<comment type="similarity">
    <text evidence="1">Belongs to the LysR transcriptional regulatory family.</text>
</comment>
<dbReference type="InterPro" id="IPR000847">
    <property type="entry name" value="LysR_HTH_N"/>
</dbReference>
<dbReference type="InterPro" id="IPR036388">
    <property type="entry name" value="WH-like_DNA-bd_sf"/>
</dbReference>
<protein>
    <submittedName>
        <fullName evidence="6">LysR family transcriptional regulator</fullName>
    </submittedName>
</protein>
<evidence type="ECO:0000256" key="1">
    <source>
        <dbReference type="ARBA" id="ARBA00009437"/>
    </source>
</evidence>
<dbReference type="AlphaFoldDB" id="A0A3A4BCX0"/>
<dbReference type="InterPro" id="IPR036390">
    <property type="entry name" value="WH_DNA-bd_sf"/>
</dbReference>
<accession>A0A3A4BCX0</accession>
<dbReference type="OrthoDB" id="3176554at2"/>
<dbReference type="PROSITE" id="PS50931">
    <property type="entry name" value="HTH_LYSR"/>
    <property type="match status" value="1"/>
</dbReference>
<dbReference type="SUPFAM" id="SSF46785">
    <property type="entry name" value="Winged helix' DNA-binding domain"/>
    <property type="match status" value="1"/>
</dbReference>
<organism evidence="6 7">
    <name type="scientific">Bailinhaonella thermotolerans</name>
    <dbReference type="NCBI Taxonomy" id="1070861"/>
    <lineage>
        <taxon>Bacteria</taxon>
        <taxon>Bacillati</taxon>
        <taxon>Actinomycetota</taxon>
        <taxon>Actinomycetes</taxon>
        <taxon>Streptosporangiales</taxon>
        <taxon>Streptosporangiaceae</taxon>
        <taxon>Bailinhaonella</taxon>
    </lineage>
</organism>
<keyword evidence="2" id="KW-0805">Transcription regulation</keyword>
<keyword evidence="7" id="KW-1185">Reference proteome</keyword>
<name>A0A3A4BCX0_9ACTN</name>
<comment type="caution">
    <text evidence="6">The sequence shown here is derived from an EMBL/GenBank/DDBJ whole genome shotgun (WGS) entry which is preliminary data.</text>
</comment>
<feature type="domain" description="HTH lysR-type" evidence="5">
    <location>
        <begin position="1"/>
        <end position="58"/>
    </location>
</feature>
<dbReference type="RefSeq" id="WP_119924918.1">
    <property type="nucleotide sequence ID" value="NZ_QZEY01000001.1"/>
</dbReference>
<dbReference type="PANTHER" id="PTHR30346">
    <property type="entry name" value="TRANSCRIPTIONAL DUAL REGULATOR HCAR-RELATED"/>
    <property type="match status" value="1"/>
</dbReference>
<dbReference type="SUPFAM" id="SSF53850">
    <property type="entry name" value="Periplasmic binding protein-like II"/>
    <property type="match status" value="1"/>
</dbReference>
<dbReference type="EMBL" id="QZEY01000001">
    <property type="protein sequence ID" value="RJL35946.1"/>
    <property type="molecule type" value="Genomic_DNA"/>
</dbReference>
<dbReference type="FunFam" id="1.10.10.10:FF:000001">
    <property type="entry name" value="LysR family transcriptional regulator"/>
    <property type="match status" value="1"/>
</dbReference>
<dbReference type="CDD" id="cd08414">
    <property type="entry name" value="PBP2_LTTR_aromatics_like"/>
    <property type="match status" value="1"/>
</dbReference>